<dbReference type="STRING" id="228405.HNE_0284"/>
<organism evidence="4 5">
    <name type="scientific">Hyphomonas neptunium (strain ATCC 15444)</name>
    <dbReference type="NCBI Taxonomy" id="228405"/>
    <lineage>
        <taxon>Bacteria</taxon>
        <taxon>Pseudomonadati</taxon>
        <taxon>Pseudomonadota</taxon>
        <taxon>Alphaproteobacteria</taxon>
        <taxon>Hyphomonadales</taxon>
        <taxon>Hyphomonadaceae</taxon>
        <taxon>Hyphomonas</taxon>
    </lineage>
</organism>
<feature type="compositionally biased region" description="Polar residues" evidence="1">
    <location>
        <begin position="1"/>
        <end position="10"/>
    </location>
</feature>
<gene>
    <name evidence="4" type="ordered locus">HNE_0284</name>
</gene>
<evidence type="ECO:0000313" key="5">
    <source>
        <dbReference type="Proteomes" id="UP000001959"/>
    </source>
</evidence>
<proteinExistence type="predicted"/>
<dbReference type="EMBL" id="CP000158">
    <property type="protein sequence ID" value="ABI76647.1"/>
    <property type="molecule type" value="Genomic_DNA"/>
</dbReference>
<dbReference type="KEGG" id="hne:HNE_0284"/>
<dbReference type="Pfam" id="PF20720">
    <property type="entry name" value="nSTAND3"/>
    <property type="match status" value="1"/>
</dbReference>
<evidence type="ECO:0000259" key="2">
    <source>
        <dbReference type="Pfam" id="PF04471"/>
    </source>
</evidence>
<keyword evidence="5" id="KW-1185">Reference proteome</keyword>
<dbReference type="HOGENOM" id="CLU_019601_1_0_5"/>
<dbReference type="Pfam" id="PF04471">
    <property type="entry name" value="Mrr_cat"/>
    <property type="match status" value="1"/>
</dbReference>
<feature type="domain" description="Restriction endonuclease type IV Mrr" evidence="2">
    <location>
        <begin position="35"/>
        <end position="105"/>
    </location>
</feature>
<dbReference type="Proteomes" id="UP000001959">
    <property type="component" value="Chromosome"/>
</dbReference>
<feature type="domain" description="Novel STAND NTPase 3" evidence="3">
    <location>
        <begin position="199"/>
        <end position="354"/>
    </location>
</feature>
<dbReference type="GO" id="GO:0004519">
    <property type="term" value="F:endonuclease activity"/>
    <property type="evidence" value="ECO:0007669"/>
    <property type="project" value="InterPro"/>
</dbReference>
<dbReference type="GO" id="GO:0003677">
    <property type="term" value="F:DNA binding"/>
    <property type="evidence" value="ECO:0007669"/>
    <property type="project" value="InterPro"/>
</dbReference>
<evidence type="ECO:0000259" key="3">
    <source>
        <dbReference type="Pfam" id="PF20720"/>
    </source>
</evidence>
<dbReference type="SUPFAM" id="SSF52540">
    <property type="entry name" value="P-loop containing nucleoside triphosphate hydrolases"/>
    <property type="match status" value="1"/>
</dbReference>
<evidence type="ECO:0000256" key="1">
    <source>
        <dbReference type="SAM" id="MobiDB-lite"/>
    </source>
</evidence>
<dbReference type="eggNOG" id="COG5635">
    <property type="taxonomic scope" value="Bacteria"/>
</dbReference>
<dbReference type="InterPro" id="IPR007560">
    <property type="entry name" value="Restrct_endonuc_IV_Mrr"/>
</dbReference>
<evidence type="ECO:0000313" key="4">
    <source>
        <dbReference type="EMBL" id="ABI76647.1"/>
    </source>
</evidence>
<protein>
    <submittedName>
        <fullName evidence="4">Conserved domain protein</fullName>
    </submittedName>
</protein>
<accession>Q0C5H9</accession>
<reference evidence="4 5" key="1">
    <citation type="journal article" date="2006" name="J. Bacteriol.">
        <title>Comparative genomic evidence for a close relationship between the dimorphic prosthecate bacteria Hyphomonas neptunium and Caulobacter crescentus.</title>
        <authorList>
            <person name="Badger J.H."/>
            <person name="Hoover T.R."/>
            <person name="Brun Y.V."/>
            <person name="Weiner R.M."/>
            <person name="Laub M.T."/>
            <person name="Alexandre G."/>
            <person name="Mrazek J."/>
            <person name="Ren Q."/>
            <person name="Paulsen I.T."/>
            <person name="Nelson K.E."/>
            <person name="Khouri H.M."/>
            <person name="Radune D."/>
            <person name="Sosa J."/>
            <person name="Dodson R.J."/>
            <person name="Sullivan S.A."/>
            <person name="Rosovitz M.J."/>
            <person name="Madupu R."/>
            <person name="Brinkac L.M."/>
            <person name="Durkin A.S."/>
            <person name="Daugherty S.C."/>
            <person name="Kothari S.P."/>
            <person name="Giglio M.G."/>
            <person name="Zhou L."/>
            <person name="Haft D.H."/>
            <person name="Selengut J.D."/>
            <person name="Davidsen T.M."/>
            <person name="Yang Q."/>
            <person name="Zafar N."/>
            <person name="Ward N.L."/>
        </authorList>
    </citation>
    <scope>NUCLEOTIDE SEQUENCE [LARGE SCALE GENOMIC DNA]</scope>
    <source>
        <strain evidence="4 5">ATCC 15444</strain>
    </source>
</reference>
<dbReference type="AlphaFoldDB" id="Q0C5H9"/>
<name>Q0C5H9_HYPNA</name>
<dbReference type="GO" id="GO:0009307">
    <property type="term" value="P:DNA restriction-modification system"/>
    <property type="evidence" value="ECO:0007669"/>
    <property type="project" value="InterPro"/>
</dbReference>
<sequence length="793" mass="87931">MLLSTMQEWSRQPHESNHLASPVPGISMTYNFINLAWADFEDLARDLLGAEFGMRFESFGPGPDGGMDGRHAKGLSKTVLQAKHYEGSPASALTAAMKRERGSIERLAPSRYLLATSRSLSPKNKAQLATILGPLLHAQDDIFSAEDINGLLRKFPEVEKAHIKLWLSSAAVLERVTRAAAHAFTAMNNAEIAAKVRVYAPNASFKAARDTLEGQHVLIISGPPGVGKTTLAEMLSYAYAGEDWELVPIRSLVDGFEAIVDAKKQIFYFDDFLGTIALDRNALASKDSDLARFMKRIRHSPNARFILTTRAYIFEEARRVSEHLADERLNISKYILDIGVYTRRIRARILYNHLLVADTPAAHIRALVGSGKIAKIVDHANYNPRVIEWMTDGVHLASIQPEGYADAFLAALANPSQLWDTAFRTHIPEKCRHLLFAIFFGSQYGEEIADLRVAYQALHPHLCAHFGHAHDAKDFEESLRILEGSFIKIESGTVSFVNPSVRDYLAAYLNDIVMLREFALPSRQGKWARLVWEHGVSLSAEKAELANFASAFHCVASALLHIPTWKKSTRYPHSFSAADLSNCDRIELLLKWWEASELGDFADLALALARNPVDGFSSHRDGRDLVELIQNLRCFYDGFPYLDDLLTALEQGVISILQSGMELDDLEIIARCVTDATYEFSGDVIAVAKAAILREFDENERATSETDSEYTLADRVKTLENLAAIGGVSQAMLTSAVKTVNNRIAAIVDETETAEEPTFTGTAMATADKFDDQQLADLFLPLLNLPAKHPPTD</sequence>
<dbReference type="InterPro" id="IPR049050">
    <property type="entry name" value="nSTAND3"/>
</dbReference>
<dbReference type="Gene3D" id="3.40.50.300">
    <property type="entry name" value="P-loop containing nucleotide triphosphate hydrolases"/>
    <property type="match status" value="1"/>
</dbReference>
<dbReference type="InterPro" id="IPR027417">
    <property type="entry name" value="P-loop_NTPase"/>
</dbReference>
<feature type="region of interest" description="Disordered" evidence="1">
    <location>
        <begin position="1"/>
        <end position="20"/>
    </location>
</feature>